<gene>
    <name evidence="1" type="ORF">BOX15_Mlig011142g1</name>
    <name evidence="2" type="ORF">BOX15_Mlig011142g2</name>
</gene>
<dbReference type="Proteomes" id="UP000215902">
    <property type="component" value="Unassembled WGS sequence"/>
</dbReference>
<keyword evidence="3" id="KW-1185">Reference proteome</keyword>
<accession>A0A267G5J7</accession>
<protein>
    <submittedName>
        <fullName evidence="2">Uncharacterized protein</fullName>
    </submittedName>
</protein>
<dbReference type="EMBL" id="NIVC01000541">
    <property type="protein sequence ID" value="PAA81291.1"/>
    <property type="molecule type" value="Genomic_DNA"/>
</dbReference>
<dbReference type="AlphaFoldDB" id="A0A267G5J7"/>
<evidence type="ECO:0000313" key="2">
    <source>
        <dbReference type="EMBL" id="PAA81291.1"/>
    </source>
</evidence>
<feature type="non-terminal residue" evidence="2">
    <location>
        <position position="1"/>
    </location>
</feature>
<evidence type="ECO:0000313" key="1">
    <source>
        <dbReference type="EMBL" id="PAA62365.1"/>
    </source>
</evidence>
<reference evidence="2 3" key="1">
    <citation type="submission" date="2017-06" db="EMBL/GenBank/DDBJ databases">
        <title>A platform for efficient transgenesis in Macrostomum lignano, a flatworm model organism for stem cell research.</title>
        <authorList>
            <person name="Berezikov E."/>
        </authorList>
    </citation>
    <scope>NUCLEOTIDE SEQUENCE [LARGE SCALE GENOMIC DNA]</scope>
    <source>
        <strain evidence="2">DV1</strain>
        <tissue evidence="2">Whole organism</tissue>
    </source>
</reference>
<comment type="caution">
    <text evidence="2">The sequence shown here is derived from an EMBL/GenBank/DDBJ whole genome shotgun (WGS) entry which is preliminary data.</text>
</comment>
<proteinExistence type="predicted"/>
<organism evidence="2 3">
    <name type="scientific">Macrostomum lignano</name>
    <dbReference type="NCBI Taxonomy" id="282301"/>
    <lineage>
        <taxon>Eukaryota</taxon>
        <taxon>Metazoa</taxon>
        <taxon>Spiralia</taxon>
        <taxon>Lophotrochozoa</taxon>
        <taxon>Platyhelminthes</taxon>
        <taxon>Rhabditophora</taxon>
        <taxon>Macrostomorpha</taxon>
        <taxon>Macrostomida</taxon>
        <taxon>Macrostomidae</taxon>
        <taxon>Macrostomum</taxon>
    </lineage>
</organism>
<sequence length="114" mass="12521">TVLSTILTSGNSEIRFLKSSNMKAPRTATLLIALLLTLNSAPQLIESANTGESPDSNSADLAKTLELQCGTQMPRQDVCLTCVLHILLKMRRTGEFKQQAELNKLINRICKMGF</sequence>
<dbReference type="EMBL" id="NIVC01001945">
    <property type="protein sequence ID" value="PAA62365.1"/>
    <property type="molecule type" value="Genomic_DNA"/>
</dbReference>
<name>A0A267G5J7_9PLAT</name>
<evidence type="ECO:0000313" key="3">
    <source>
        <dbReference type="Proteomes" id="UP000215902"/>
    </source>
</evidence>